<evidence type="ECO:0000313" key="3">
    <source>
        <dbReference type="Proteomes" id="UP001500427"/>
    </source>
</evidence>
<dbReference type="SUPFAM" id="SSF51735">
    <property type="entry name" value="NAD(P)-binding Rossmann-fold domains"/>
    <property type="match status" value="1"/>
</dbReference>
<comment type="caution">
    <text evidence="2">The sequence shown here is derived from an EMBL/GenBank/DDBJ whole genome shotgun (WGS) entry which is preliminary data.</text>
</comment>
<gene>
    <name evidence="2" type="ORF">GCM10023258_02710</name>
</gene>
<dbReference type="Pfam" id="PF01370">
    <property type="entry name" value="Epimerase"/>
    <property type="match status" value="1"/>
</dbReference>
<organism evidence="2 3">
    <name type="scientific">Terrabacter aeriphilus</name>
    <dbReference type="NCBI Taxonomy" id="515662"/>
    <lineage>
        <taxon>Bacteria</taxon>
        <taxon>Bacillati</taxon>
        <taxon>Actinomycetota</taxon>
        <taxon>Actinomycetes</taxon>
        <taxon>Micrococcales</taxon>
        <taxon>Intrasporangiaceae</taxon>
        <taxon>Terrabacter</taxon>
    </lineage>
</organism>
<reference evidence="3" key="1">
    <citation type="journal article" date="2019" name="Int. J. Syst. Evol. Microbiol.">
        <title>The Global Catalogue of Microorganisms (GCM) 10K type strain sequencing project: providing services to taxonomists for standard genome sequencing and annotation.</title>
        <authorList>
            <consortium name="The Broad Institute Genomics Platform"/>
            <consortium name="The Broad Institute Genome Sequencing Center for Infectious Disease"/>
            <person name="Wu L."/>
            <person name="Ma J."/>
        </authorList>
    </citation>
    <scope>NUCLEOTIDE SEQUENCE [LARGE SCALE GENOMIC DNA]</scope>
    <source>
        <strain evidence="3">JCM 17687</strain>
    </source>
</reference>
<feature type="domain" description="NAD-dependent epimerase/dehydratase" evidence="1">
    <location>
        <begin position="4"/>
        <end position="201"/>
    </location>
</feature>
<dbReference type="InterPro" id="IPR001509">
    <property type="entry name" value="Epimerase_deHydtase"/>
</dbReference>
<evidence type="ECO:0000259" key="1">
    <source>
        <dbReference type="Pfam" id="PF01370"/>
    </source>
</evidence>
<dbReference type="RefSeq" id="WP_345505624.1">
    <property type="nucleotide sequence ID" value="NZ_BAABIW010000002.1"/>
</dbReference>
<dbReference type="EMBL" id="BAABIW010000002">
    <property type="protein sequence ID" value="GAA5016826.1"/>
    <property type="molecule type" value="Genomic_DNA"/>
</dbReference>
<accession>A0ABP9J0N3</accession>
<protein>
    <submittedName>
        <fullName evidence="2">SDR family oxidoreductase</fullName>
    </submittedName>
</protein>
<sequence>MRLLVLGGTHHVGRAVVETALARGDRVTTINRGASGRPVEGAEARHADRLDPEAMAAALGTDTWDAVVDTWSGAPVAATTSARLLRGRVAHYAYVSSCSVYTWPMAIGTDEHAPVVDGDASSTSTDDYAAAKRGAELAVLENFDGDVAIARAGLILGPYEVVGRLPFWLNRVAAGGRVPTPGPRERPLQFVDGRDIADWLLASRPVGTFNTASAPGHTTTGDLLDEARRVTGGDAQLVWVGPETVEAAGVEPWTQLPIWVPPTGELAGLHALDTSAAAAAGLRCRPAAETVRDTWAWLRDEGLPPRPGNRAGSPMDAEAEARLLALHDSGPSQP</sequence>
<keyword evidence="3" id="KW-1185">Reference proteome</keyword>
<name>A0ABP9J0N3_9MICO</name>
<evidence type="ECO:0000313" key="2">
    <source>
        <dbReference type="EMBL" id="GAA5016826.1"/>
    </source>
</evidence>
<dbReference type="Proteomes" id="UP001500427">
    <property type="component" value="Unassembled WGS sequence"/>
</dbReference>
<dbReference type="Gene3D" id="3.40.50.720">
    <property type="entry name" value="NAD(P)-binding Rossmann-like Domain"/>
    <property type="match status" value="1"/>
</dbReference>
<dbReference type="InterPro" id="IPR036291">
    <property type="entry name" value="NAD(P)-bd_dom_sf"/>
</dbReference>
<proteinExistence type="predicted"/>